<proteinExistence type="predicted"/>
<feature type="domain" description="Abortive infection protein-like C-terminal" evidence="1">
    <location>
        <begin position="170"/>
        <end position="247"/>
    </location>
</feature>
<keyword evidence="3" id="KW-1185">Reference proteome</keyword>
<evidence type="ECO:0000259" key="1">
    <source>
        <dbReference type="Pfam" id="PF14355"/>
    </source>
</evidence>
<dbReference type="OrthoDB" id="7021751at2"/>
<dbReference type="Proteomes" id="UP000231644">
    <property type="component" value="Unassembled WGS sequence"/>
</dbReference>
<dbReference type="InterPro" id="IPR026001">
    <property type="entry name" value="Abi-like_C"/>
</dbReference>
<gene>
    <name evidence="2" type="ORF">SAMN05421762_0955</name>
</gene>
<name>A0A1I1JBE6_9RHOB</name>
<protein>
    <submittedName>
        <fullName evidence="2">Abortive infection C-terminus</fullName>
    </submittedName>
</protein>
<dbReference type="EMBL" id="FOLX01000001">
    <property type="protein sequence ID" value="SFC45312.1"/>
    <property type="molecule type" value="Genomic_DNA"/>
</dbReference>
<dbReference type="Pfam" id="PF14355">
    <property type="entry name" value="Abi_C"/>
    <property type="match status" value="1"/>
</dbReference>
<evidence type="ECO:0000313" key="3">
    <source>
        <dbReference type="Proteomes" id="UP000231644"/>
    </source>
</evidence>
<evidence type="ECO:0000313" key="2">
    <source>
        <dbReference type="EMBL" id="SFC45312.1"/>
    </source>
</evidence>
<dbReference type="AlphaFoldDB" id="A0A1I1JBE6"/>
<reference evidence="2 3" key="1">
    <citation type="submission" date="2016-10" db="EMBL/GenBank/DDBJ databases">
        <authorList>
            <person name="de Groot N.N."/>
        </authorList>
    </citation>
    <scope>NUCLEOTIDE SEQUENCE [LARGE SCALE GENOMIC DNA]</scope>
    <source>
        <strain evidence="2 3">DSM 29619</strain>
    </source>
</reference>
<sequence length="254" mass="27911">MMYHNIEAELPDTLAERVSMLEGIMISAATGGSHEDPFYRILRTEFMNDPDIRDRLPHFVRKYRTLSAFWPYIKEESGNYAGRRQLITEAFTPLIDYLEAPYRTPGDATVTDAMTAFSADGVSEAWARALNRRSTDPEGAITAARTLLETVCKHVLDEVGTPYTDKEDLPKLYGMVAQELNLAPSQHAEEPIKAILGGAMKLVNGLGTLRNRLSDSHGRGGKAPVKPAARHAALAVNSAGALAAFIVETHTERT</sequence>
<accession>A0A1I1JBE6</accession>
<organism evidence="2 3">
    <name type="scientific">Pseudooceanicola nitratireducens</name>
    <dbReference type="NCBI Taxonomy" id="517719"/>
    <lineage>
        <taxon>Bacteria</taxon>
        <taxon>Pseudomonadati</taxon>
        <taxon>Pseudomonadota</taxon>
        <taxon>Alphaproteobacteria</taxon>
        <taxon>Rhodobacterales</taxon>
        <taxon>Paracoccaceae</taxon>
        <taxon>Pseudooceanicola</taxon>
    </lineage>
</organism>